<name>A0ABP1G5V8_9CHLO</name>
<feature type="compositionally biased region" description="Polar residues" evidence="1">
    <location>
        <begin position="650"/>
        <end position="659"/>
    </location>
</feature>
<feature type="compositionally biased region" description="Basic and acidic residues" evidence="1">
    <location>
        <begin position="695"/>
        <end position="704"/>
    </location>
</feature>
<feature type="region of interest" description="Disordered" evidence="1">
    <location>
        <begin position="359"/>
        <end position="414"/>
    </location>
</feature>
<reference evidence="2 3" key="1">
    <citation type="submission" date="2024-06" db="EMBL/GenBank/DDBJ databases">
        <authorList>
            <person name="Kraege A."/>
            <person name="Thomma B."/>
        </authorList>
    </citation>
    <scope>NUCLEOTIDE SEQUENCE [LARGE SCALE GENOMIC DNA]</scope>
</reference>
<organism evidence="2 3">
    <name type="scientific">Coccomyxa viridis</name>
    <dbReference type="NCBI Taxonomy" id="1274662"/>
    <lineage>
        <taxon>Eukaryota</taxon>
        <taxon>Viridiplantae</taxon>
        <taxon>Chlorophyta</taxon>
        <taxon>core chlorophytes</taxon>
        <taxon>Trebouxiophyceae</taxon>
        <taxon>Trebouxiophyceae incertae sedis</taxon>
        <taxon>Coccomyxaceae</taxon>
        <taxon>Coccomyxa</taxon>
    </lineage>
</organism>
<feature type="region of interest" description="Disordered" evidence="1">
    <location>
        <begin position="861"/>
        <end position="880"/>
    </location>
</feature>
<proteinExistence type="predicted"/>
<dbReference type="EMBL" id="CAXHTA020000017">
    <property type="protein sequence ID" value="CAL5227596.1"/>
    <property type="molecule type" value="Genomic_DNA"/>
</dbReference>
<feature type="region of interest" description="Disordered" evidence="1">
    <location>
        <begin position="233"/>
        <end position="306"/>
    </location>
</feature>
<feature type="region of interest" description="Disordered" evidence="1">
    <location>
        <begin position="776"/>
        <end position="837"/>
    </location>
</feature>
<feature type="region of interest" description="Disordered" evidence="1">
    <location>
        <begin position="102"/>
        <end position="145"/>
    </location>
</feature>
<feature type="compositionally biased region" description="Low complexity" evidence="1">
    <location>
        <begin position="524"/>
        <end position="536"/>
    </location>
</feature>
<protein>
    <submittedName>
        <fullName evidence="2">G10597 protein</fullName>
    </submittedName>
</protein>
<keyword evidence="3" id="KW-1185">Reference proteome</keyword>
<feature type="region of interest" description="Disordered" evidence="1">
    <location>
        <begin position="442"/>
        <end position="537"/>
    </location>
</feature>
<dbReference type="Proteomes" id="UP001497392">
    <property type="component" value="Unassembled WGS sequence"/>
</dbReference>
<comment type="caution">
    <text evidence="2">The sequence shown here is derived from an EMBL/GenBank/DDBJ whole genome shotgun (WGS) entry which is preliminary data.</text>
</comment>
<sequence length="1019" mass="109849">MEVGATQFVGSQSQQPVLLQQPPFEVVGKQVFKRAGRGRETEYLIRFIGDSEDAGVISSVSRGKLLDAQGGKEALAAFEADPDPGHLQDAEGDMGFEALNTDNVSPEPPARHMPWTQQPSEAQLPQTQQQFSPNMEMPSQPHQDEPVPFGTARHLQQPQEPYMTGVQPPSGAPAYARGTRQRGARIVNGLDSSLWEDPSAHMERRQVRNPPQYAANFADAPAAPSNVFAHFAAQSHAQPHSSPTQLQPYPRPVQLDRPSPPQGPQQRSAPVYGQHQTASESLAAHTRNGHDAHTSGQAHQEQWQPQHNPEHLVTSMRGYHEPSVPAQVPRDEQCTASAYGQPQPQDVFASLAAHSRGYQEAPMSAAAHEEEWRHIPPQAQQRPRNTFESVAARSRHLDERRQSGSAFPGQPASGQRALAGDYIIDGSGPVHGVIQGHAFPQHQQSEWTHQQVPTQAPHGADDAGEASFSFAPAGGPLPPQGPVPAQISPQTRAYPAHRAPAQQPQSQRGRPVPASCQPAARTWQAPAPQHAAPAEPVLQQRADSVRQPGENMGRSSGLHAHATSFRAEPAPQPPVRVAAEVQPQEQAQAMAQGGFYVTWVQNLSSNFSSNMEANAPAWRYPPASRPPFTTQAPSSLQRLQEPGRVWPAQNRANAASVQSMPAEVHPSLSPAPAFAHTSPPAHHSGHAQEPQQGVEHQEPVHSSDDAADTDDAAVAMAALEQEAAQRIRAQARQKSVPPAEAQGTELPYVSAPAWGAWVPALQQMALSRSAGKQAEAGAAAADAAEDPIEGSPAPPRQQRPDAAAQGMSSPQSQGRARQRKQLKPLYASKDLEEVDTGHPEKLRRLIKKAAKAIIVEAAAGIEDSETGSSAERFTEQPFRSKDAEEEIANISVQDAEPAGVCAGGTSGQAEHQEPAAALDLTTADTPVPDSAAESAETPDAAGDDLKRRLSEQGWDGAVIKRAKREVRENGEDELEVHLLWPDGFSAWVDRTELHLRPHTHMTLIKFYESKTRAAAKVKE</sequence>
<accession>A0ABP1G5V8</accession>
<feature type="compositionally biased region" description="Polar residues" evidence="1">
    <location>
        <begin position="115"/>
        <end position="133"/>
    </location>
</feature>
<feature type="compositionally biased region" description="Polar residues" evidence="1">
    <location>
        <begin position="294"/>
        <end position="306"/>
    </location>
</feature>
<evidence type="ECO:0000313" key="2">
    <source>
        <dbReference type="EMBL" id="CAL5227596.1"/>
    </source>
</evidence>
<feature type="compositionally biased region" description="Polar residues" evidence="1">
    <location>
        <begin position="442"/>
        <end position="454"/>
    </location>
</feature>
<evidence type="ECO:0000313" key="3">
    <source>
        <dbReference type="Proteomes" id="UP001497392"/>
    </source>
</evidence>
<feature type="region of interest" description="Disordered" evidence="1">
    <location>
        <begin position="650"/>
        <end position="706"/>
    </location>
</feature>
<feature type="compositionally biased region" description="Polar residues" evidence="1">
    <location>
        <begin position="806"/>
        <end position="815"/>
    </location>
</feature>
<gene>
    <name evidence="2" type="primary">g10597</name>
    <name evidence="2" type="ORF">VP750_LOCUS9502</name>
</gene>
<feature type="compositionally biased region" description="Polar residues" evidence="1">
    <location>
        <begin position="235"/>
        <end position="247"/>
    </location>
</feature>
<feature type="compositionally biased region" description="Polar residues" evidence="1">
    <location>
        <begin position="378"/>
        <end position="388"/>
    </location>
</feature>
<evidence type="ECO:0000256" key="1">
    <source>
        <dbReference type="SAM" id="MobiDB-lite"/>
    </source>
</evidence>
<feature type="region of interest" description="Disordered" evidence="1">
    <location>
        <begin position="924"/>
        <end position="944"/>
    </location>
</feature>